<organism evidence="1 2">
    <name type="scientific">Actinoallomurus iriomotensis</name>
    <dbReference type="NCBI Taxonomy" id="478107"/>
    <lineage>
        <taxon>Bacteria</taxon>
        <taxon>Bacillati</taxon>
        <taxon>Actinomycetota</taxon>
        <taxon>Actinomycetes</taxon>
        <taxon>Streptosporangiales</taxon>
        <taxon>Thermomonosporaceae</taxon>
        <taxon>Actinoallomurus</taxon>
    </lineage>
</organism>
<proteinExistence type="predicted"/>
<keyword evidence="2" id="KW-1185">Reference proteome</keyword>
<name>A0A9W6VZK8_9ACTN</name>
<dbReference type="Proteomes" id="UP001165074">
    <property type="component" value="Unassembled WGS sequence"/>
</dbReference>
<dbReference type="RefSeq" id="WP_285573406.1">
    <property type="nucleotide sequence ID" value="NZ_BSTK01000005.1"/>
</dbReference>
<dbReference type="EMBL" id="BSTK01000005">
    <property type="protein sequence ID" value="GLY85985.1"/>
    <property type="molecule type" value="Genomic_DNA"/>
</dbReference>
<reference evidence="1" key="1">
    <citation type="submission" date="2023-03" db="EMBL/GenBank/DDBJ databases">
        <title>Actinoallomurus iriomotensis NBRC 103684.</title>
        <authorList>
            <person name="Ichikawa N."/>
            <person name="Sato H."/>
            <person name="Tonouchi N."/>
        </authorList>
    </citation>
    <scope>NUCLEOTIDE SEQUENCE</scope>
    <source>
        <strain evidence="1">NBRC 103684</strain>
    </source>
</reference>
<comment type="caution">
    <text evidence="1">The sequence shown here is derived from an EMBL/GenBank/DDBJ whole genome shotgun (WGS) entry which is preliminary data.</text>
</comment>
<evidence type="ECO:0000313" key="1">
    <source>
        <dbReference type="EMBL" id="GLY85985.1"/>
    </source>
</evidence>
<protein>
    <submittedName>
        <fullName evidence="1">Uncharacterized protein</fullName>
    </submittedName>
</protein>
<sequence>MTDLHGLIEALTDAQAGSALALTIELGGGRLDLVELTRAQERLVEALGDPELTEFVVPGEASSDGDLARLALQHLADAEPRRVRRAIDGDGGRIERDAVGAFVIGALVLYAFSAELKIERHPEKGWTFRFHKRPLKDSTVGRLLTQLYNTYIGGPPPPAP</sequence>
<evidence type="ECO:0000313" key="2">
    <source>
        <dbReference type="Proteomes" id="UP001165074"/>
    </source>
</evidence>
<dbReference type="AlphaFoldDB" id="A0A9W6VZK8"/>
<gene>
    <name evidence="1" type="ORF">Airi02_039140</name>
</gene>
<accession>A0A9W6VZK8</accession>